<keyword evidence="4 6" id="KW-0418">Kinase</keyword>
<evidence type="ECO:0000256" key="3">
    <source>
        <dbReference type="ARBA" id="ARBA00022723"/>
    </source>
</evidence>
<feature type="domain" description="Carbohydrate kinase PfkB" evidence="5">
    <location>
        <begin position="5"/>
        <end position="299"/>
    </location>
</feature>
<dbReference type="GO" id="GO:0016301">
    <property type="term" value="F:kinase activity"/>
    <property type="evidence" value="ECO:0007669"/>
    <property type="project" value="UniProtKB-KW"/>
</dbReference>
<evidence type="ECO:0000256" key="4">
    <source>
        <dbReference type="ARBA" id="ARBA00022777"/>
    </source>
</evidence>
<evidence type="ECO:0000256" key="1">
    <source>
        <dbReference type="ARBA" id="ARBA00010688"/>
    </source>
</evidence>
<organism evidence="6 7">
    <name type="scientific">Halonatronomonas betaini</name>
    <dbReference type="NCBI Taxonomy" id="2778430"/>
    <lineage>
        <taxon>Bacteria</taxon>
        <taxon>Bacillati</taxon>
        <taxon>Bacillota</taxon>
        <taxon>Clostridia</taxon>
        <taxon>Halanaerobiales</taxon>
        <taxon>Halarsenatibacteraceae</taxon>
        <taxon>Halonatronomonas</taxon>
    </lineage>
</organism>
<dbReference type="AlphaFoldDB" id="A0A931F9D8"/>
<dbReference type="InterPro" id="IPR029056">
    <property type="entry name" value="Ribokinase-like"/>
</dbReference>
<keyword evidence="7" id="KW-1185">Reference proteome</keyword>
<dbReference type="PANTHER" id="PTHR42909:SF1">
    <property type="entry name" value="CARBOHYDRATE KINASE PFKB DOMAIN-CONTAINING PROTEIN"/>
    <property type="match status" value="1"/>
</dbReference>
<evidence type="ECO:0000313" key="7">
    <source>
        <dbReference type="Proteomes" id="UP000621436"/>
    </source>
</evidence>
<dbReference type="GO" id="GO:0004730">
    <property type="term" value="F:pseudouridylate synthase activity"/>
    <property type="evidence" value="ECO:0007669"/>
    <property type="project" value="TreeGrafter"/>
</dbReference>
<evidence type="ECO:0000259" key="5">
    <source>
        <dbReference type="Pfam" id="PF00294"/>
    </source>
</evidence>
<evidence type="ECO:0000256" key="2">
    <source>
        <dbReference type="ARBA" id="ARBA00022679"/>
    </source>
</evidence>
<dbReference type="SUPFAM" id="SSF53613">
    <property type="entry name" value="Ribokinase-like"/>
    <property type="match status" value="1"/>
</dbReference>
<keyword evidence="2" id="KW-0808">Transferase</keyword>
<comment type="similarity">
    <text evidence="1">Belongs to the carbohydrate kinase PfkB family.</text>
</comment>
<dbReference type="PROSITE" id="PS00583">
    <property type="entry name" value="PFKB_KINASES_1"/>
    <property type="match status" value="1"/>
</dbReference>
<dbReference type="RefSeq" id="WP_270454453.1">
    <property type="nucleotide sequence ID" value="NZ_JADPIE010000005.1"/>
</dbReference>
<dbReference type="GO" id="GO:0046872">
    <property type="term" value="F:metal ion binding"/>
    <property type="evidence" value="ECO:0007669"/>
    <property type="project" value="UniProtKB-KW"/>
</dbReference>
<dbReference type="GO" id="GO:0005737">
    <property type="term" value="C:cytoplasm"/>
    <property type="evidence" value="ECO:0007669"/>
    <property type="project" value="TreeGrafter"/>
</dbReference>
<gene>
    <name evidence="6" type="ORF">I0Q91_10300</name>
</gene>
<dbReference type="Pfam" id="PF00294">
    <property type="entry name" value="PfkB"/>
    <property type="match status" value="1"/>
</dbReference>
<reference evidence="6" key="1">
    <citation type="submission" date="2020-11" db="EMBL/GenBank/DDBJ databases">
        <title>Halonatronomonas betainensis gen. nov., sp. nov. a novel haloalkaliphilic representative of the family Halanaerobiacae capable of betaine degradation.</title>
        <authorList>
            <person name="Boltyanskaya Y."/>
            <person name="Kevbrin V."/>
            <person name="Detkova E."/>
            <person name="Grouzdev D.S."/>
            <person name="Koziaeva V."/>
            <person name="Zhilina T."/>
        </authorList>
    </citation>
    <scope>NUCLEOTIDE SEQUENCE</scope>
    <source>
        <strain evidence="6">Z-7014</strain>
    </source>
</reference>
<dbReference type="Gene3D" id="3.40.1190.20">
    <property type="match status" value="1"/>
</dbReference>
<dbReference type="GO" id="GO:0016798">
    <property type="term" value="F:hydrolase activity, acting on glycosyl bonds"/>
    <property type="evidence" value="ECO:0007669"/>
    <property type="project" value="TreeGrafter"/>
</dbReference>
<name>A0A931F9D8_9FIRM</name>
<dbReference type="EMBL" id="JADPIE010000005">
    <property type="protein sequence ID" value="MBF8437473.1"/>
    <property type="molecule type" value="Genomic_DNA"/>
</dbReference>
<protein>
    <submittedName>
        <fullName evidence="6">Carbohydrate kinase family protein</fullName>
    </submittedName>
</protein>
<keyword evidence="3" id="KW-0479">Metal-binding</keyword>
<evidence type="ECO:0000313" key="6">
    <source>
        <dbReference type="EMBL" id="MBF8437473.1"/>
    </source>
</evidence>
<accession>A0A931F9D8</accession>
<dbReference type="PRINTS" id="PR00990">
    <property type="entry name" value="RIBOKINASE"/>
</dbReference>
<dbReference type="InterPro" id="IPR002173">
    <property type="entry name" value="Carboh/pur_kinase_PfkB_CS"/>
</dbReference>
<dbReference type="Proteomes" id="UP000621436">
    <property type="component" value="Unassembled WGS sequence"/>
</dbReference>
<dbReference type="InterPro" id="IPR002139">
    <property type="entry name" value="Ribo/fructo_kinase"/>
</dbReference>
<comment type="caution">
    <text evidence="6">The sequence shown here is derived from an EMBL/GenBank/DDBJ whole genome shotgun (WGS) entry which is preliminary data.</text>
</comment>
<dbReference type="CDD" id="cd01941">
    <property type="entry name" value="YeiC_kinase_like"/>
    <property type="match status" value="1"/>
</dbReference>
<dbReference type="PANTHER" id="PTHR42909">
    <property type="entry name" value="ZGC:136858"/>
    <property type="match status" value="1"/>
</dbReference>
<dbReference type="InterPro" id="IPR011611">
    <property type="entry name" value="PfkB_dom"/>
</dbReference>
<sequence>MLNDPKIVVVGGANIDIKGYSANTFQHGSSNSGIIKESSGGVGRNVAANLGNLGCQVTLLSAIGNDYRGEKLISDTGKCGVNLEYIRTMEVYSTGTYLAVIDQKGELVGAVNSMEIINGIDRDYLKKNLKVLEQADWIFIDTNLNRDIISWMLNRNFSGKIIIDPVSIEKSSKIKNRLDEIDIITPNLMEFCYLYDIDSSETELLISKNENRELLDLIDNNRKRVSSKTELIITLGAEGIIYSGPEQNFWESAVDLSDKIIETTGAGDALNAGIIYGLSRSKSIRESVRIGQEMASINIIADDTVRKDSLERLKERGVL</sequence>
<proteinExistence type="inferred from homology"/>